<dbReference type="InterPro" id="IPR007235">
    <property type="entry name" value="Glyco_trans_28_C"/>
</dbReference>
<feature type="domain" description="Glycosyl transferase family 28 C-terminal" evidence="8">
    <location>
        <begin position="8"/>
        <end position="156"/>
    </location>
</feature>
<dbReference type="GO" id="GO:0005783">
    <property type="term" value="C:endoplasmic reticulum"/>
    <property type="evidence" value="ECO:0007669"/>
    <property type="project" value="UniProtKB-SubCell"/>
</dbReference>
<evidence type="ECO:0000256" key="5">
    <source>
        <dbReference type="ARBA" id="ARBA00022676"/>
    </source>
</evidence>
<name>A0AAJ6QT60_9ACAR</name>
<dbReference type="RefSeq" id="XP_003743298.1">
    <property type="nucleotide sequence ID" value="XM_003743250.2"/>
</dbReference>
<comment type="subcellular location">
    <subcellularLocation>
        <location evidence="1">Endoplasmic reticulum</location>
    </subcellularLocation>
</comment>
<protein>
    <recommendedName>
        <fullName evidence="4">UDP-N-acetylglucosamine transferase subunit ALG13</fullName>
        <ecNumber evidence="3">2.4.1.141</ecNumber>
    </recommendedName>
</protein>
<dbReference type="AlphaFoldDB" id="A0AAJ6QT60"/>
<evidence type="ECO:0000313" key="9">
    <source>
        <dbReference type="Proteomes" id="UP000694867"/>
    </source>
</evidence>
<keyword evidence="5" id="KW-0328">Glycosyltransferase</keyword>
<dbReference type="InterPro" id="IPR039042">
    <property type="entry name" value="Alg13-like"/>
</dbReference>
<gene>
    <name evidence="10" type="primary">LOC100897447</name>
</gene>
<evidence type="ECO:0000256" key="2">
    <source>
        <dbReference type="ARBA" id="ARBA00006962"/>
    </source>
</evidence>
<proteinExistence type="inferred from homology"/>
<evidence type="ECO:0000256" key="1">
    <source>
        <dbReference type="ARBA" id="ARBA00004240"/>
    </source>
</evidence>
<dbReference type="KEGG" id="goe:100897447"/>
<dbReference type="PANTHER" id="PTHR12867:SF6">
    <property type="entry name" value="N-ACETYLGLUCOSAMINYLDIPHOSPHODOLICHOL N-ACETYLGLUCOSAMINYLTRANSFERASE"/>
    <property type="match status" value="1"/>
</dbReference>
<evidence type="ECO:0000256" key="7">
    <source>
        <dbReference type="ARBA" id="ARBA00022824"/>
    </source>
</evidence>
<dbReference type="Pfam" id="PF04101">
    <property type="entry name" value="Glyco_tran_28_C"/>
    <property type="match status" value="1"/>
</dbReference>
<evidence type="ECO:0000259" key="8">
    <source>
        <dbReference type="Pfam" id="PF04101"/>
    </source>
</evidence>
<dbReference type="GeneID" id="100897447"/>
<dbReference type="SUPFAM" id="SSF53756">
    <property type="entry name" value="UDP-Glycosyltransferase/glycogen phosphorylase"/>
    <property type="match status" value="1"/>
</dbReference>
<keyword evidence="7" id="KW-0256">Endoplasmic reticulum</keyword>
<dbReference type="GO" id="GO:0006488">
    <property type="term" value="P:dolichol-linked oligosaccharide biosynthetic process"/>
    <property type="evidence" value="ECO:0007669"/>
    <property type="project" value="InterPro"/>
</dbReference>
<dbReference type="EC" id="2.4.1.141" evidence="3"/>
<dbReference type="Gene3D" id="3.40.50.2000">
    <property type="entry name" value="Glycogen Phosphorylase B"/>
    <property type="match status" value="1"/>
</dbReference>
<evidence type="ECO:0000256" key="6">
    <source>
        <dbReference type="ARBA" id="ARBA00022679"/>
    </source>
</evidence>
<comment type="similarity">
    <text evidence="2">Belongs to the glycosyltransferase 28 family.</text>
</comment>
<evidence type="ECO:0000256" key="3">
    <source>
        <dbReference type="ARBA" id="ARBA00012614"/>
    </source>
</evidence>
<sequence length="166" mass="18395">MAKAGLRTVFVTVGTTQFDDLVTEVTKLETVQLLSGCGYSKIVVQFGSGTIPKIKHRAVSFFDFKSSLENDMRAADLIISHAGAGSILEAVRHRKSKLIVVVNEKLLDNHQLELARAMDSNGYAACTTVEKLAETIQRVQDEVFVPFPEQDKSKFPEVLNNILGWR</sequence>
<dbReference type="CTD" id="79868"/>
<dbReference type="PANTHER" id="PTHR12867">
    <property type="entry name" value="GLYCOSYL TRANSFERASE-RELATED"/>
    <property type="match status" value="1"/>
</dbReference>
<dbReference type="GO" id="GO:0004577">
    <property type="term" value="F:N-acetylglucosaminyldiphosphodolichol N-acetylglucosaminyltransferase activity"/>
    <property type="evidence" value="ECO:0007669"/>
    <property type="project" value="UniProtKB-EC"/>
</dbReference>
<dbReference type="Proteomes" id="UP000694867">
    <property type="component" value="Unplaced"/>
</dbReference>
<organism evidence="9 10">
    <name type="scientific">Galendromus occidentalis</name>
    <name type="common">western predatory mite</name>
    <dbReference type="NCBI Taxonomy" id="34638"/>
    <lineage>
        <taxon>Eukaryota</taxon>
        <taxon>Metazoa</taxon>
        <taxon>Ecdysozoa</taxon>
        <taxon>Arthropoda</taxon>
        <taxon>Chelicerata</taxon>
        <taxon>Arachnida</taxon>
        <taxon>Acari</taxon>
        <taxon>Parasitiformes</taxon>
        <taxon>Mesostigmata</taxon>
        <taxon>Gamasina</taxon>
        <taxon>Phytoseioidea</taxon>
        <taxon>Phytoseiidae</taxon>
        <taxon>Typhlodrominae</taxon>
        <taxon>Galendromus</taxon>
    </lineage>
</organism>
<keyword evidence="9" id="KW-1185">Reference proteome</keyword>
<evidence type="ECO:0000313" key="10">
    <source>
        <dbReference type="RefSeq" id="XP_003743298.1"/>
    </source>
</evidence>
<evidence type="ECO:0000256" key="4">
    <source>
        <dbReference type="ARBA" id="ARBA00017468"/>
    </source>
</evidence>
<reference evidence="10" key="1">
    <citation type="submission" date="2025-08" db="UniProtKB">
        <authorList>
            <consortium name="RefSeq"/>
        </authorList>
    </citation>
    <scope>IDENTIFICATION</scope>
</reference>
<accession>A0AAJ6QT60</accession>
<keyword evidence="6 10" id="KW-0808">Transferase</keyword>